<accession>A0A2U1AGU9</accession>
<sequence length="154" mass="18069">MKIKLFLLLIIICITASCGSVRKPYKEILAYDYGEFQHELRLTYHTKGRGNIHTYSLAKYEFDDFDWIYTNKLEGKIEADSLVFSHYQRKTEYPWKQSKLKGHIEVLSDSSIVVSLLMPRYDDSNNVKSWEPYQFNGAYRLIKKEGTGPLVEKD</sequence>
<evidence type="ECO:0000313" key="2">
    <source>
        <dbReference type="Proteomes" id="UP000245466"/>
    </source>
</evidence>
<dbReference type="EMBL" id="QEKI01000033">
    <property type="protein sequence ID" value="PVY35628.1"/>
    <property type="molecule type" value="Genomic_DNA"/>
</dbReference>
<reference evidence="1 2" key="1">
    <citation type="submission" date="2018-04" db="EMBL/GenBank/DDBJ databases">
        <title>Genomic Encyclopedia of Type Strains, Phase IV (KMG-IV): sequencing the most valuable type-strain genomes for metagenomic binning, comparative biology and taxonomic classification.</title>
        <authorList>
            <person name="Goeker M."/>
        </authorList>
    </citation>
    <scope>NUCLEOTIDE SEQUENCE [LARGE SCALE GENOMIC DNA]</scope>
    <source>
        <strain evidence="1 2">DSM 100231</strain>
    </source>
</reference>
<protein>
    <recommendedName>
        <fullName evidence="3">Lipoprotein</fullName>
    </recommendedName>
</protein>
<gene>
    <name evidence="1" type="ORF">C8E01_1335</name>
</gene>
<keyword evidence="2" id="KW-1185">Reference proteome</keyword>
<dbReference type="OrthoDB" id="9812667at2"/>
<name>A0A2U1AGU9_9BACT</name>
<dbReference type="PROSITE" id="PS51257">
    <property type="entry name" value="PROKAR_LIPOPROTEIN"/>
    <property type="match status" value="1"/>
</dbReference>
<proteinExistence type="predicted"/>
<dbReference type="RefSeq" id="WP_116545485.1">
    <property type="nucleotide sequence ID" value="NZ_QEKI01000033.1"/>
</dbReference>
<dbReference type="Proteomes" id="UP000245466">
    <property type="component" value="Unassembled WGS sequence"/>
</dbReference>
<organism evidence="1 2">
    <name type="scientific">Pontibacter virosus</name>
    <dbReference type="NCBI Taxonomy" id="1765052"/>
    <lineage>
        <taxon>Bacteria</taxon>
        <taxon>Pseudomonadati</taxon>
        <taxon>Bacteroidota</taxon>
        <taxon>Cytophagia</taxon>
        <taxon>Cytophagales</taxon>
        <taxon>Hymenobacteraceae</taxon>
        <taxon>Pontibacter</taxon>
    </lineage>
</organism>
<evidence type="ECO:0008006" key="3">
    <source>
        <dbReference type="Google" id="ProtNLM"/>
    </source>
</evidence>
<dbReference type="AlphaFoldDB" id="A0A2U1AGU9"/>
<evidence type="ECO:0000313" key="1">
    <source>
        <dbReference type="EMBL" id="PVY35628.1"/>
    </source>
</evidence>
<comment type="caution">
    <text evidence="1">The sequence shown here is derived from an EMBL/GenBank/DDBJ whole genome shotgun (WGS) entry which is preliminary data.</text>
</comment>